<evidence type="ECO:0008006" key="3">
    <source>
        <dbReference type="Google" id="ProtNLM"/>
    </source>
</evidence>
<proteinExistence type="predicted"/>
<sequence length="107" mass="12243">MASNLMSLPLEIRDQIYGYVLSDDHDIFAHGVPALLKVRLELTQEIYSYHRLTSTIPITDNNFFLTEPEFTHQPNEALRKISRFENDTRKKALLVVCKSITPPQAVG</sequence>
<comment type="caution">
    <text evidence="1">The sequence shown here is derived from an EMBL/GenBank/DDBJ whole genome shotgun (WGS) entry which is preliminary data.</text>
</comment>
<organism evidence="1 2">
    <name type="scientific">Aureobasidium pullulans</name>
    <name type="common">Black yeast</name>
    <name type="synonym">Pullularia pullulans</name>
    <dbReference type="NCBI Taxonomy" id="5580"/>
    <lineage>
        <taxon>Eukaryota</taxon>
        <taxon>Fungi</taxon>
        <taxon>Dikarya</taxon>
        <taxon>Ascomycota</taxon>
        <taxon>Pezizomycotina</taxon>
        <taxon>Dothideomycetes</taxon>
        <taxon>Dothideomycetidae</taxon>
        <taxon>Dothideales</taxon>
        <taxon>Saccotheciaceae</taxon>
        <taxon>Aureobasidium</taxon>
    </lineage>
</organism>
<name>A0AB74IUB7_AURPU</name>
<gene>
    <name evidence="1" type="ORF">D6D21_06304</name>
</gene>
<dbReference type="EMBL" id="QZAM01000125">
    <property type="protein sequence ID" value="THW41530.1"/>
    <property type="molecule type" value="Genomic_DNA"/>
</dbReference>
<evidence type="ECO:0000313" key="2">
    <source>
        <dbReference type="Proteomes" id="UP000309076"/>
    </source>
</evidence>
<accession>A0AB74IUB7</accession>
<protein>
    <recommendedName>
        <fullName evidence="3">F-box domain-containing protein</fullName>
    </recommendedName>
</protein>
<reference evidence="1 2" key="1">
    <citation type="submission" date="2018-10" db="EMBL/GenBank/DDBJ databases">
        <title>Fifty Aureobasidium pullulans genomes reveal a recombining polyextremotolerant generalist.</title>
        <authorList>
            <person name="Gostincar C."/>
            <person name="Turk M."/>
            <person name="Zajc J."/>
            <person name="Gunde-Cimerman N."/>
        </authorList>
    </citation>
    <scope>NUCLEOTIDE SEQUENCE [LARGE SCALE GENOMIC DNA]</scope>
    <source>
        <strain evidence="1 2">EXF-10796</strain>
    </source>
</reference>
<dbReference type="AlphaFoldDB" id="A0AB74IUB7"/>
<dbReference type="Proteomes" id="UP000309076">
    <property type="component" value="Unassembled WGS sequence"/>
</dbReference>
<evidence type="ECO:0000313" key="1">
    <source>
        <dbReference type="EMBL" id="THW41530.1"/>
    </source>
</evidence>